<dbReference type="SUPFAM" id="SSF103481">
    <property type="entry name" value="Multidrug resistance efflux transporter EmrE"/>
    <property type="match status" value="1"/>
</dbReference>
<dbReference type="Proteomes" id="UP000177486">
    <property type="component" value="Unassembled WGS sequence"/>
</dbReference>
<evidence type="ECO:0000313" key="4">
    <source>
        <dbReference type="EMBL" id="OGZ29935.1"/>
    </source>
</evidence>
<dbReference type="InterPro" id="IPR006103">
    <property type="entry name" value="Glyco_hydro_2_cat"/>
</dbReference>
<name>A0A1G2EVV0_9BACT</name>
<proteinExistence type="predicted"/>
<evidence type="ECO:0000259" key="2">
    <source>
        <dbReference type="Pfam" id="PF00892"/>
    </source>
</evidence>
<dbReference type="AlphaFoldDB" id="A0A1G2EVV0"/>
<keyword evidence="1" id="KW-0472">Membrane</keyword>
<feature type="domain" description="Glycoside hydrolase family 2 catalytic" evidence="3">
    <location>
        <begin position="367"/>
        <end position="493"/>
    </location>
</feature>
<dbReference type="InterPro" id="IPR000620">
    <property type="entry name" value="EamA_dom"/>
</dbReference>
<dbReference type="InterPro" id="IPR037185">
    <property type="entry name" value="EmrE-like"/>
</dbReference>
<feature type="transmembrane region" description="Helical" evidence="1">
    <location>
        <begin position="266"/>
        <end position="287"/>
    </location>
</feature>
<feature type="transmembrane region" description="Helical" evidence="1">
    <location>
        <begin position="33"/>
        <end position="51"/>
    </location>
</feature>
<feature type="transmembrane region" description="Helical" evidence="1">
    <location>
        <begin position="174"/>
        <end position="195"/>
    </location>
</feature>
<protein>
    <recommendedName>
        <fullName evidence="6">EamA domain-containing protein</fullName>
    </recommendedName>
</protein>
<feature type="domain" description="EamA" evidence="2">
    <location>
        <begin position="2"/>
        <end position="133"/>
    </location>
</feature>
<organism evidence="4 5">
    <name type="scientific">Candidatus Niyogibacteria bacterium RIFCSPLOWO2_01_FULL_45_48</name>
    <dbReference type="NCBI Taxonomy" id="1801724"/>
    <lineage>
        <taxon>Bacteria</taxon>
        <taxon>Candidatus Niyogiibacteriota</taxon>
    </lineage>
</organism>
<comment type="caution">
    <text evidence="4">The sequence shown here is derived from an EMBL/GenBank/DDBJ whole genome shotgun (WGS) entry which is preliminary data.</text>
</comment>
<feature type="transmembrane region" description="Helical" evidence="1">
    <location>
        <begin position="63"/>
        <end position="83"/>
    </location>
</feature>
<dbReference type="EMBL" id="MHMQ01000031">
    <property type="protein sequence ID" value="OGZ29935.1"/>
    <property type="molecule type" value="Genomic_DNA"/>
</dbReference>
<feature type="transmembrane region" description="Helical" evidence="1">
    <location>
        <begin position="103"/>
        <end position="135"/>
    </location>
</feature>
<dbReference type="GO" id="GO:0016020">
    <property type="term" value="C:membrane"/>
    <property type="evidence" value="ECO:0007669"/>
    <property type="project" value="InterPro"/>
</dbReference>
<dbReference type="InterPro" id="IPR017853">
    <property type="entry name" value="GH"/>
</dbReference>
<evidence type="ECO:0000313" key="5">
    <source>
        <dbReference type="Proteomes" id="UP000177486"/>
    </source>
</evidence>
<dbReference type="PANTHER" id="PTHR22911">
    <property type="entry name" value="ACYL-MALONYL CONDENSING ENZYME-RELATED"/>
    <property type="match status" value="1"/>
</dbReference>
<dbReference type="Pfam" id="PF02836">
    <property type="entry name" value="Glyco_hydro_2_C"/>
    <property type="match status" value="1"/>
</dbReference>
<dbReference type="Gene3D" id="3.20.20.80">
    <property type="entry name" value="Glycosidases"/>
    <property type="match status" value="1"/>
</dbReference>
<dbReference type="Pfam" id="PF00892">
    <property type="entry name" value="EamA"/>
    <property type="match status" value="1"/>
</dbReference>
<gene>
    <name evidence="4" type="ORF">A2931_01025</name>
</gene>
<accession>A0A1G2EVV0</accession>
<dbReference type="SUPFAM" id="SSF51445">
    <property type="entry name" value="(Trans)glycosidases"/>
    <property type="match status" value="1"/>
</dbReference>
<feature type="transmembrane region" description="Helical" evidence="1">
    <location>
        <begin position="144"/>
        <end position="162"/>
    </location>
</feature>
<evidence type="ECO:0000256" key="1">
    <source>
        <dbReference type="SAM" id="Phobius"/>
    </source>
</evidence>
<evidence type="ECO:0000259" key="3">
    <source>
        <dbReference type="Pfam" id="PF02836"/>
    </source>
</evidence>
<dbReference type="PANTHER" id="PTHR22911:SF137">
    <property type="entry name" value="SOLUTE CARRIER FAMILY 35 MEMBER G2-RELATED"/>
    <property type="match status" value="1"/>
</dbReference>
<feature type="transmembrane region" description="Helical" evidence="1">
    <location>
        <begin position="215"/>
        <end position="236"/>
    </location>
</feature>
<keyword evidence="1" id="KW-1133">Transmembrane helix</keyword>
<reference evidence="4 5" key="1">
    <citation type="journal article" date="2016" name="Nat. Commun.">
        <title>Thousands of microbial genomes shed light on interconnected biogeochemical processes in an aquifer system.</title>
        <authorList>
            <person name="Anantharaman K."/>
            <person name="Brown C.T."/>
            <person name="Hug L.A."/>
            <person name="Sharon I."/>
            <person name="Castelle C.J."/>
            <person name="Probst A.J."/>
            <person name="Thomas B.C."/>
            <person name="Singh A."/>
            <person name="Wilkins M.J."/>
            <person name="Karaoz U."/>
            <person name="Brodie E.L."/>
            <person name="Williams K.H."/>
            <person name="Hubbard S.S."/>
            <person name="Banfield J.F."/>
        </authorList>
    </citation>
    <scope>NUCLEOTIDE SEQUENCE [LARGE SCALE GENOMIC DNA]</scope>
</reference>
<keyword evidence="1" id="KW-0812">Transmembrane</keyword>
<dbReference type="GO" id="GO:0005975">
    <property type="term" value="P:carbohydrate metabolic process"/>
    <property type="evidence" value="ECO:0007669"/>
    <property type="project" value="InterPro"/>
</dbReference>
<feature type="transmembrane region" description="Helical" evidence="1">
    <location>
        <begin position="242"/>
        <end position="259"/>
    </location>
</feature>
<dbReference type="GO" id="GO:0004553">
    <property type="term" value="F:hydrolase activity, hydrolyzing O-glycosyl compounds"/>
    <property type="evidence" value="ECO:0007669"/>
    <property type="project" value="InterPro"/>
</dbReference>
<sequence length="600" mass="69310">MWLLVAIAAQFVNGSSAVIDKLLLRKSYPNPVGYTFWLGVLGIFSLVFLPFGFRMLNFSEAGVAMLAGVFFILAMLFYFYALFYGEASNSVILIGAVSPIFTFFFSSWILGIELTGHQLIGFSILILGGIILFFVEKKGLRSKIAIFALLSALAFGLSNTLTKSVFEFSNFATGFIWIKFAGLIAVLSFLLFPALRGKIFNPEGRDEFHNKWAYFLNRGYAGAGSVLVYYALLLGLPPLVDSTYNLKYIFIFLGGWLILHERFRGWVLVGKITALAVISFGVLWLAAGEYYKSDAWASVRWASDADRQIIWGVTFSQKFSEMLGLDWRENYDAILNDLKPKRIRLIAYWDKIEPEKGKFYFNDFDYQMNEAERVGVRVVLAVGQKLPRWPECHVPDWAKSDQDLLQYVEAVVNRYKNHPALIYWQVENEPFLPFGECPVLDKELLDKEIALVKSFDPEHPVLITDSGEVGRWYSAVRVGDVFGTTMYRRVYNDFFGFIDYHLPPEFFRVKEKIIRRLTDEYDKKFIVIELAAEPWLPKQLYETGVEDQFKNFDLDFFKNTVDYAKAANFGEYYLWGAEWWFWLKVKHNMPEFWDFAKIIF</sequence>
<evidence type="ECO:0008006" key="6">
    <source>
        <dbReference type="Google" id="ProtNLM"/>
    </source>
</evidence>